<accession>X1E9L5</accession>
<gene>
    <name evidence="1" type="ORF">S01H4_63593</name>
</gene>
<proteinExistence type="predicted"/>
<protein>
    <submittedName>
        <fullName evidence="1">Uncharacterized protein</fullName>
    </submittedName>
</protein>
<evidence type="ECO:0000313" key="1">
    <source>
        <dbReference type="EMBL" id="GAH05353.1"/>
    </source>
</evidence>
<feature type="non-terminal residue" evidence="1">
    <location>
        <position position="74"/>
    </location>
</feature>
<reference evidence="1" key="1">
    <citation type="journal article" date="2014" name="Front. Microbiol.">
        <title>High frequency of phylogenetically diverse reductive dehalogenase-homologous genes in deep subseafloor sedimentary metagenomes.</title>
        <authorList>
            <person name="Kawai M."/>
            <person name="Futagami T."/>
            <person name="Toyoda A."/>
            <person name="Takaki Y."/>
            <person name="Nishi S."/>
            <person name="Hori S."/>
            <person name="Arai W."/>
            <person name="Tsubouchi T."/>
            <person name="Morono Y."/>
            <person name="Uchiyama I."/>
            <person name="Ito T."/>
            <person name="Fujiyama A."/>
            <person name="Inagaki F."/>
            <person name="Takami H."/>
        </authorList>
    </citation>
    <scope>NUCLEOTIDE SEQUENCE</scope>
    <source>
        <strain evidence="1">Expedition CK06-06</strain>
    </source>
</reference>
<name>X1E9L5_9ZZZZ</name>
<comment type="caution">
    <text evidence="1">The sequence shown here is derived from an EMBL/GenBank/DDBJ whole genome shotgun (WGS) entry which is preliminary data.</text>
</comment>
<sequence>MFFCKWPYPFENSPYVSFGGMNDQGLFFDCYSHPPYIPLNSSDKPHFSGDLIGYCMQTCSTVIEVIEEFNKYNL</sequence>
<dbReference type="AlphaFoldDB" id="X1E9L5"/>
<dbReference type="Gene3D" id="3.60.60.10">
    <property type="entry name" value="Penicillin V Acylase, Chain A"/>
    <property type="match status" value="1"/>
</dbReference>
<organism evidence="1">
    <name type="scientific">marine sediment metagenome</name>
    <dbReference type="NCBI Taxonomy" id="412755"/>
    <lineage>
        <taxon>unclassified sequences</taxon>
        <taxon>metagenomes</taxon>
        <taxon>ecological metagenomes</taxon>
    </lineage>
</organism>
<dbReference type="EMBL" id="BART01038289">
    <property type="protein sequence ID" value="GAH05353.1"/>
    <property type="molecule type" value="Genomic_DNA"/>
</dbReference>